<dbReference type="EMBL" id="KI894022">
    <property type="protein sequence ID" value="OCF24506.1"/>
    <property type="molecule type" value="Genomic_DNA"/>
</dbReference>
<organism evidence="1">
    <name type="scientific">Kwoniella bestiolae CBS 10118</name>
    <dbReference type="NCBI Taxonomy" id="1296100"/>
    <lineage>
        <taxon>Eukaryota</taxon>
        <taxon>Fungi</taxon>
        <taxon>Dikarya</taxon>
        <taxon>Basidiomycota</taxon>
        <taxon>Agaricomycotina</taxon>
        <taxon>Tremellomycetes</taxon>
        <taxon>Tremellales</taxon>
        <taxon>Cryptococcaceae</taxon>
        <taxon>Kwoniella</taxon>
    </lineage>
</organism>
<name>A0A1B9G0H1_9TREE</name>
<dbReference type="AlphaFoldDB" id="A0A1B9G0H1"/>
<gene>
    <name evidence="1" type="ORF">I302_05966</name>
</gene>
<dbReference type="VEuPathDB" id="FungiDB:I302_05966"/>
<dbReference type="KEGG" id="kbi:30210365"/>
<reference evidence="1" key="2">
    <citation type="submission" date="2014-01" db="EMBL/GenBank/DDBJ databases">
        <title>Evolution of pathogenesis and genome organization in the Tremellales.</title>
        <authorList>
            <person name="Cuomo C."/>
            <person name="Litvintseva A."/>
            <person name="Heitman J."/>
            <person name="Chen Y."/>
            <person name="Sun S."/>
            <person name="Springer D."/>
            <person name="Dromer F."/>
            <person name="Young S."/>
            <person name="Zeng Q."/>
            <person name="Chapman S."/>
            <person name="Gujja S."/>
            <person name="Saif S."/>
            <person name="Birren B."/>
        </authorList>
    </citation>
    <scope>NUCLEOTIDE SEQUENCE</scope>
    <source>
        <strain evidence="1">CBS 10118</strain>
    </source>
</reference>
<proteinExistence type="predicted"/>
<dbReference type="RefSeq" id="XP_019045576.2">
    <property type="nucleotide sequence ID" value="XM_019192579.2"/>
</dbReference>
<dbReference type="GeneID" id="30210365"/>
<sequence>MPYLKHELSDHTKTLHLVELCRPFQVILQELQTGLLASIEPLRSFQEQDWKAQQYSEQIDRRRSEKLPENDSNGFDSLGWEATKFWNRMHSERDQAFRESETLKWGAIKRFANRLLIVANAAETLLPFIPDRVRNQSGRHLDPKRATAEDRVRNLLLGGSGGWIAEVKDMDDWVPLDPKELGVPDEMEDKSRDIAEHILKRYYDEDAQYLADFKAGSAAEPNT</sequence>
<protein>
    <submittedName>
        <fullName evidence="1">Uncharacterized protein</fullName>
    </submittedName>
</protein>
<reference evidence="1" key="1">
    <citation type="submission" date="2013-07" db="EMBL/GenBank/DDBJ databases">
        <title>The Genome Sequence of Cryptococcus bestiolae CBS10118.</title>
        <authorList>
            <consortium name="The Broad Institute Genome Sequencing Platform"/>
            <person name="Cuomo C."/>
            <person name="Litvintseva A."/>
            <person name="Chen Y."/>
            <person name="Heitman J."/>
            <person name="Sun S."/>
            <person name="Springer D."/>
            <person name="Dromer F."/>
            <person name="Young S.K."/>
            <person name="Zeng Q."/>
            <person name="Gargeya S."/>
            <person name="Fitzgerald M."/>
            <person name="Abouelleil A."/>
            <person name="Alvarado L."/>
            <person name="Berlin A.M."/>
            <person name="Chapman S.B."/>
            <person name="Dewar J."/>
            <person name="Goldberg J."/>
            <person name="Griggs A."/>
            <person name="Gujja S."/>
            <person name="Hansen M."/>
            <person name="Howarth C."/>
            <person name="Imamovic A."/>
            <person name="Larimer J."/>
            <person name="McCowan C."/>
            <person name="Murphy C."/>
            <person name="Pearson M."/>
            <person name="Priest M."/>
            <person name="Roberts A."/>
            <person name="Saif S."/>
            <person name="Shea T."/>
            <person name="Sykes S."/>
            <person name="Wortman J."/>
            <person name="Nusbaum C."/>
            <person name="Birren B."/>
        </authorList>
    </citation>
    <scope>NUCLEOTIDE SEQUENCE [LARGE SCALE GENOMIC DNA]</scope>
    <source>
        <strain evidence="1">CBS 10118</strain>
    </source>
</reference>
<evidence type="ECO:0000313" key="1">
    <source>
        <dbReference type="EMBL" id="OCF24506.1"/>
    </source>
</evidence>
<accession>A0A1B9G0H1</accession>
<dbReference type="OrthoDB" id="5599269at2759"/>